<keyword evidence="2" id="KW-1185">Reference proteome</keyword>
<gene>
    <name evidence="1" type="ORF">CCACVL1_08439</name>
</gene>
<reference evidence="1 2" key="1">
    <citation type="submission" date="2013-09" db="EMBL/GenBank/DDBJ databases">
        <title>Corchorus capsularis genome sequencing.</title>
        <authorList>
            <person name="Alam M."/>
            <person name="Haque M.S."/>
            <person name="Islam M.S."/>
            <person name="Emdad E.M."/>
            <person name="Islam M.M."/>
            <person name="Ahmed B."/>
            <person name="Halim A."/>
            <person name="Hossen Q.M.M."/>
            <person name="Hossain M.Z."/>
            <person name="Ahmed R."/>
            <person name="Khan M.M."/>
            <person name="Islam R."/>
            <person name="Rashid M.M."/>
            <person name="Khan S.A."/>
            <person name="Rahman M.S."/>
            <person name="Alam M."/>
        </authorList>
    </citation>
    <scope>NUCLEOTIDE SEQUENCE [LARGE SCALE GENOMIC DNA]</scope>
    <source>
        <strain evidence="2">cv. CVL-1</strain>
        <tissue evidence="1">Whole seedling</tissue>
    </source>
</reference>
<dbReference type="AlphaFoldDB" id="A0A1R3J0L5"/>
<name>A0A1R3J0L5_COCAP</name>
<comment type="caution">
    <text evidence="1">The sequence shown here is derived from an EMBL/GenBank/DDBJ whole genome shotgun (WGS) entry which is preliminary data.</text>
</comment>
<dbReference type="EMBL" id="AWWV01009010">
    <property type="protein sequence ID" value="OMO88363.1"/>
    <property type="molecule type" value="Genomic_DNA"/>
</dbReference>
<accession>A0A1R3J0L5</accession>
<dbReference type="Gramene" id="OMO88363">
    <property type="protein sequence ID" value="OMO88363"/>
    <property type="gene ID" value="CCACVL1_08439"/>
</dbReference>
<dbReference type="OrthoDB" id="10505335at2759"/>
<evidence type="ECO:0000313" key="2">
    <source>
        <dbReference type="Proteomes" id="UP000188268"/>
    </source>
</evidence>
<sequence>MPPKPQNQQSNPDDFLAHITAAVAASFEELQSSLDANMMQYTIPSLPIALV</sequence>
<organism evidence="1 2">
    <name type="scientific">Corchorus capsularis</name>
    <name type="common">Jute</name>
    <dbReference type="NCBI Taxonomy" id="210143"/>
    <lineage>
        <taxon>Eukaryota</taxon>
        <taxon>Viridiplantae</taxon>
        <taxon>Streptophyta</taxon>
        <taxon>Embryophyta</taxon>
        <taxon>Tracheophyta</taxon>
        <taxon>Spermatophyta</taxon>
        <taxon>Magnoliopsida</taxon>
        <taxon>eudicotyledons</taxon>
        <taxon>Gunneridae</taxon>
        <taxon>Pentapetalae</taxon>
        <taxon>rosids</taxon>
        <taxon>malvids</taxon>
        <taxon>Malvales</taxon>
        <taxon>Malvaceae</taxon>
        <taxon>Grewioideae</taxon>
        <taxon>Apeibeae</taxon>
        <taxon>Corchorus</taxon>
    </lineage>
</organism>
<evidence type="ECO:0000313" key="1">
    <source>
        <dbReference type="EMBL" id="OMO88363.1"/>
    </source>
</evidence>
<protein>
    <submittedName>
        <fullName evidence="1">Uncharacterized protein</fullName>
    </submittedName>
</protein>
<proteinExistence type="predicted"/>
<dbReference type="Proteomes" id="UP000188268">
    <property type="component" value="Unassembled WGS sequence"/>
</dbReference>